<dbReference type="InterPro" id="IPR037185">
    <property type="entry name" value="EmrE-like"/>
</dbReference>
<comment type="caution">
    <text evidence="8">The sequence shown here is derived from an EMBL/GenBank/DDBJ whole genome shotgun (WGS) entry which is preliminary data.</text>
</comment>
<evidence type="ECO:0000313" key="9">
    <source>
        <dbReference type="Proteomes" id="UP001596990"/>
    </source>
</evidence>
<dbReference type="Proteomes" id="UP001596990">
    <property type="component" value="Unassembled WGS sequence"/>
</dbReference>
<evidence type="ECO:0000256" key="3">
    <source>
        <dbReference type="ARBA" id="ARBA00022692"/>
    </source>
</evidence>
<evidence type="ECO:0000256" key="6">
    <source>
        <dbReference type="SAM" id="Phobius"/>
    </source>
</evidence>
<feature type="transmembrane region" description="Helical" evidence="6">
    <location>
        <begin position="215"/>
        <end position="238"/>
    </location>
</feature>
<protein>
    <submittedName>
        <fullName evidence="8">DMT family transporter</fullName>
    </submittedName>
</protein>
<dbReference type="EMBL" id="JBHTKL010000001">
    <property type="protein sequence ID" value="MFD1018004.1"/>
    <property type="molecule type" value="Genomic_DNA"/>
</dbReference>
<keyword evidence="9" id="KW-1185">Reference proteome</keyword>
<feature type="transmembrane region" description="Helical" evidence="6">
    <location>
        <begin position="306"/>
        <end position="323"/>
    </location>
</feature>
<feature type="transmembrane region" description="Helical" evidence="6">
    <location>
        <begin position="282"/>
        <end position="300"/>
    </location>
</feature>
<dbReference type="InterPro" id="IPR050638">
    <property type="entry name" value="AA-Vitamin_Transporters"/>
</dbReference>
<feature type="domain" description="EamA" evidence="7">
    <location>
        <begin position="189"/>
        <end position="325"/>
    </location>
</feature>
<comment type="similarity">
    <text evidence="2">Belongs to the EamA transporter family.</text>
</comment>
<evidence type="ECO:0000313" key="8">
    <source>
        <dbReference type="EMBL" id="MFD1018004.1"/>
    </source>
</evidence>
<dbReference type="SUPFAM" id="SSF103481">
    <property type="entry name" value="Multidrug resistance efflux transporter EmrE"/>
    <property type="match status" value="2"/>
</dbReference>
<feature type="transmembrane region" description="Helical" evidence="6">
    <location>
        <begin position="184"/>
        <end position="203"/>
    </location>
</feature>
<accession>A0ABW3KXN8</accession>
<proteinExistence type="inferred from homology"/>
<organism evidence="8 9">
    <name type="scientific">Thalassobacillus hwangdonensis</name>
    <dbReference type="NCBI Taxonomy" id="546108"/>
    <lineage>
        <taxon>Bacteria</taxon>
        <taxon>Bacillati</taxon>
        <taxon>Bacillota</taxon>
        <taxon>Bacilli</taxon>
        <taxon>Bacillales</taxon>
        <taxon>Bacillaceae</taxon>
        <taxon>Thalassobacillus</taxon>
    </lineage>
</organism>
<comment type="subcellular location">
    <subcellularLocation>
        <location evidence="1">Endomembrane system</location>
        <topology evidence="1">Multi-pass membrane protein</topology>
    </subcellularLocation>
</comment>
<feature type="domain" description="EamA" evidence="7">
    <location>
        <begin position="48"/>
        <end position="176"/>
    </location>
</feature>
<evidence type="ECO:0000256" key="4">
    <source>
        <dbReference type="ARBA" id="ARBA00022989"/>
    </source>
</evidence>
<feature type="transmembrane region" description="Helical" evidence="6">
    <location>
        <begin position="104"/>
        <end position="122"/>
    </location>
</feature>
<evidence type="ECO:0000256" key="5">
    <source>
        <dbReference type="ARBA" id="ARBA00023136"/>
    </source>
</evidence>
<feature type="transmembrane region" description="Helical" evidence="6">
    <location>
        <begin position="253"/>
        <end position="275"/>
    </location>
</feature>
<dbReference type="Pfam" id="PF00892">
    <property type="entry name" value="EamA"/>
    <property type="match status" value="2"/>
</dbReference>
<sequence length="336" mass="37285">MKQERQVEVKFYVGSFPFYSSSTHAKVDESCGFHQMEMGKLGKLYTGLIMLSLIWGTSFVFIKVLVSEMGFWEVVFWRCLFGALTLWIILLVKKRPVKWNELPWFKIMAVGLLNNTLPWGLIALSETVISSSLASILNATTPIFTSIIGFLFFHRVLKGRQWAGIGVGFFGMFLLSGIQGQDFVNGDFIGIGTMIGAAICYGYSSQYVKKHLTHIPPIVMAAVSLSFAACFAVMLAMFNGPLHLTKLADVETLASIIGLGSFGSGIAILIFYFLIQRGSAEFASTVTYLVPITAMLWGVLFLDEIITKHMFIGLVLVLIGVYMSTYKKKQEEKGHA</sequence>
<keyword evidence="5 6" id="KW-0472">Membrane</keyword>
<keyword evidence="4 6" id="KW-1133">Transmembrane helix</keyword>
<dbReference type="PANTHER" id="PTHR32322:SF9">
    <property type="entry name" value="AMINO-ACID METABOLITE EFFLUX PUMP-RELATED"/>
    <property type="match status" value="1"/>
</dbReference>
<dbReference type="PANTHER" id="PTHR32322">
    <property type="entry name" value="INNER MEMBRANE TRANSPORTER"/>
    <property type="match status" value="1"/>
</dbReference>
<dbReference type="InterPro" id="IPR000620">
    <property type="entry name" value="EamA_dom"/>
</dbReference>
<evidence type="ECO:0000256" key="1">
    <source>
        <dbReference type="ARBA" id="ARBA00004127"/>
    </source>
</evidence>
<feature type="transmembrane region" description="Helical" evidence="6">
    <location>
        <begin position="44"/>
        <end position="62"/>
    </location>
</feature>
<name>A0ABW3KXN8_9BACI</name>
<evidence type="ECO:0000256" key="2">
    <source>
        <dbReference type="ARBA" id="ARBA00007362"/>
    </source>
</evidence>
<gene>
    <name evidence="8" type="ORF">ACFQ2J_02230</name>
</gene>
<feature type="transmembrane region" description="Helical" evidence="6">
    <location>
        <begin position="162"/>
        <end position="178"/>
    </location>
</feature>
<feature type="transmembrane region" description="Helical" evidence="6">
    <location>
        <begin position="74"/>
        <end position="92"/>
    </location>
</feature>
<keyword evidence="3 6" id="KW-0812">Transmembrane</keyword>
<evidence type="ECO:0000259" key="7">
    <source>
        <dbReference type="Pfam" id="PF00892"/>
    </source>
</evidence>
<reference evidence="9" key="1">
    <citation type="journal article" date="2019" name="Int. J. Syst. Evol. Microbiol.">
        <title>The Global Catalogue of Microorganisms (GCM) 10K type strain sequencing project: providing services to taxonomists for standard genome sequencing and annotation.</title>
        <authorList>
            <consortium name="The Broad Institute Genomics Platform"/>
            <consortium name="The Broad Institute Genome Sequencing Center for Infectious Disease"/>
            <person name="Wu L."/>
            <person name="Ma J."/>
        </authorList>
    </citation>
    <scope>NUCLEOTIDE SEQUENCE [LARGE SCALE GENOMIC DNA]</scope>
    <source>
        <strain evidence="9">CCUG 56607</strain>
    </source>
</reference>
<feature type="transmembrane region" description="Helical" evidence="6">
    <location>
        <begin position="128"/>
        <end position="153"/>
    </location>
</feature>